<dbReference type="Proteomes" id="UP000183832">
    <property type="component" value="Unassembled WGS sequence"/>
</dbReference>
<protein>
    <submittedName>
        <fullName evidence="1">CLUMA_CG003188, isoform A</fullName>
    </submittedName>
</protein>
<sequence length="70" mass="7911">MGSCLSNRCGTSCVVIACDDSDFHFTSHMCFDFILALMNSKSSRKIVQLGCQYENDTNYFNMLRVDSTTH</sequence>
<accession>A0A1J1HPI4</accession>
<reference evidence="1 2" key="1">
    <citation type="submission" date="2015-04" db="EMBL/GenBank/DDBJ databases">
        <authorList>
            <person name="Syromyatnikov M.Y."/>
            <person name="Popov V.N."/>
        </authorList>
    </citation>
    <scope>NUCLEOTIDE SEQUENCE [LARGE SCALE GENOMIC DNA]</scope>
</reference>
<keyword evidence="2" id="KW-1185">Reference proteome</keyword>
<name>A0A1J1HPI4_9DIPT</name>
<gene>
    <name evidence="1" type="ORF">CLUMA_CG003188</name>
</gene>
<evidence type="ECO:0000313" key="2">
    <source>
        <dbReference type="Proteomes" id="UP000183832"/>
    </source>
</evidence>
<organism evidence="1 2">
    <name type="scientific">Clunio marinus</name>
    <dbReference type="NCBI Taxonomy" id="568069"/>
    <lineage>
        <taxon>Eukaryota</taxon>
        <taxon>Metazoa</taxon>
        <taxon>Ecdysozoa</taxon>
        <taxon>Arthropoda</taxon>
        <taxon>Hexapoda</taxon>
        <taxon>Insecta</taxon>
        <taxon>Pterygota</taxon>
        <taxon>Neoptera</taxon>
        <taxon>Endopterygota</taxon>
        <taxon>Diptera</taxon>
        <taxon>Nematocera</taxon>
        <taxon>Chironomoidea</taxon>
        <taxon>Chironomidae</taxon>
        <taxon>Clunio</taxon>
    </lineage>
</organism>
<evidence type="ECO:0000313" key="1">
    <source>
        <dbReference type="EMBL" id="CRK89442.1"/>
    </source>
</evidence>
<dbReference type="AlphaFoldDB" id="A0A1J1HPI4"/>
<proteinExistence type="predicted"/>
<dbReference type="EMBL" id="CVRI01000012">
    <property type="protein sequence ID" value="CRK89442.1"/>
    <property type="molecule type" value="Genomic_DNA"/>
</dbReference>